<dbReference type="EMBL" id="LZYZ01000003">
    <property type="protein sequence ID" value="OOM13690.1"/>
    <property type="molecule type" value="Genomic_DNA"/>
</dbReference>
<dbReference type="HAMAP" id="MF_00048">
    <property type="entry name" value="UPF0102"/>
    <property type="match status" value="1"/>
</dbReference>
<dbReference type="PANTHER" id="PTHR34039">
    <property type="entry name" value="UPF0102 PROTEIN YRAN"/>
    <property type="match status" value="1"/>
</dbReference>
<dbReference type="GO" id="GO:0003676">
    <property type="term" value="F:nucleic acid binding"/>
    <property type="evidence" value="ECO:0007669"/>
    <property type="project" value="InterPro"/>
</dbReference>
<dbReference type="STRING" id="169679.CSACC_14010"/>
<dbReference type="SUPFAM" id="SSF52980">
    <property type="entry name" value="Restriction endonuclease-like"/>
    <property type="match status" value="1"/>
</dbReference>
<evidence type="ECO:0000256" key="1">
    <source>
        <dbReference type="ARBA" id="ARBA00006738"/>
    </source>
</evidence>
<protein>
    <recommendedName>
        <fullName evidence="2">UPF0102 protein CLOSAC_17760</fullName>
    </recommendedName>
</protein>
<dbReference type="NCBIfam" id="NF009150">
    <property type="entry name" value="PRK12497.1-3"/>
    <property type="match status" value="1"/>
</dbReference>
<comment type="caution">
    <text evidence="3">The sequence shown here is derived from an EMBL/GenBank/DDBJ whole genome shotgun (WGS) entry which is preliminary data.</text>
</comment>
<accession>A0A1S8NB79</accession>
<dbReference type="InterPro" id="IPR011856">
    <property type="entry name" value="tRNA_endonuc-like_dom_sf"/>
</dbReference>
<evidence type="ECO:0000313" key="4">
    <source>
        <dbReference type="Proteomes" id="UP000191154"/>
    </source>
</evidence>
<organism evidence="3 4">
    <name type="scientific">Clostridium saccharobutylicum</name>
    <dbReference type="NCBI Taxonomy" id="169679"/>
    <lineage>
        <taxon>Bacteria</taxon>
        <taxon>Bacillati</taxon>
        <taxon>Bacillota</taxon>
        <taxon>Clostridia</taxon>
        <taxon>Eubacteriales</taxon>
        <taxon>Clostridiaceae</taxon>
        <taxon>Clostridium</taxon>
    </lineage>
</organism>
<sequence length="122" mass="14413">MKNLNKEVGSYCEKIARTYLKKNDYNILECNFKNFLGEIDIICEKEGLIIIIEVKGRYNYDYGLPQESVTLSKQKSIIKVAISYITYKKIVNTNFRFDVIEIYLNNKNNLFKINHIKDAFRL</sequence>
<comment type="similarity">
    <text evidence="1 2">Belongs to the UPF0102 family.</text>
</comment>
<dbReference type="PANTHER" id="PTHR34039:SF1">
    <property type="entry name" value="UPF0102 PROTEIN YRAN"/>
    <property type="match status" value="1"/>
</dbReference>
<reference evidence="3 4" key="1">
    <citation type="submission" date="2016-05" db="EMBL/GenBank/DDBJ databases">
        <title>Microbial solvent formation.</title>
        <authorList>
            <person name="Poehlein A."/>
            <person name="Montoya Solano J.D."/>
            <person name="Flitsch S."/>
            <person name="Krabben P."/>
            <person name="Duerre P."/>
            <person name="Daniel R."/>
        </authorList>
    </citation>
    <scope>NUCLEOTIDE SEQUENCE [LARGE SCALE GENOMIC DNA]</scope>
    <source>
        <strain evidence="3 4">L1-8</strain>
    </source>
</reference>
<dbReference type="Proteomes" id="UP000191154">
    <property type="component" value="Unassembled WGS sequence"/>
</dbReference>
<dbReference type="Pfam" id="PF02021">
    <property type="entry name" value="UPF0102"/>
    <property type="match status" value="1"/>
</dbReference>
<dbReference type="InterPro" id="IPR003509">
    <property type="entry name" value="UPF0102_YraN-like"/>
</dbReference>
<dbReference type="InterPro" id="IPR011335">
    <property type="entry name" value="Restrct_endonuc-II-like"/>
</dbReference>
<dbReference type="Gene3D" id="3.40.1350.10">
    <property type="match status" value="1"/>
</dbReference>
<evidence type="ECO:0000313" key="3">
    <source>
        <dbReference type="EMBL" id="OOM13690.1"/>
    </source>
</evidence>
<dbReference type="AlphaFoldDB" id="A0A1S8NB79"/>
<gene>
    <name evidence="3" type="ORF">CLOSAC_17760</name>
</gene>
<proteinExistence type="inferred from homology"/>
<dbReference type="RefSeq" id="WP_077865098.1">
    <property type="nucleotide sequence ID" value="NZ_LZYZ01000003.1"/>
</dbReference>
<evidence type="ECO:0000256" key="2">
    <source>
        <dbReference type="HAMAP-Rule" id="MF_00048"/>
    </source>
</evidence>
<name>A0A1S8NB79_CLOSA</name>